<protein>
    <recommendedName>
        <fullName evidence="4">DUF1440 domain-containing protein</fullName>
    </recommendedName>
</protein>
<evidence type="ECO:0008006" key="4">
    <source>
        <dbReference type="Google" id="ProtNLM"/>
    </source>
</evidence>
<dbReference type="Proteomes" id="UP000279911">
    <property type="component" value="Unassembled WGS sequence"/>
</dbReference>
<dbReference type="EMBL" id="RSFW01000003">
    <property type="protein sequence ID" value="RSD29053.1"/>
    <property type="molecule type" value="Genomic_DNA"/>
</dbReference>
<evidence type="ECO:0000313" key="3">
    <source>
        <dbReference type="Proteomes" id="UP000279911"/>
    </source>
</evidence>
<keyword evidence="1" id="KW-1133">Transmembrane helix</keyword>
<reference evidence="3" key="1">
    <citation type="submission" date="2018-12" db="EMBL/GenBank/DDBJ databases">
        <title>Bacillus chawlae sp. nov., Bacillus glennii sp. nov., and Bacillus saganii sp. nov. Isolated from the Vehicle Assembly Building at Kennedy Space Center where the Viking Spacecraft were Assembled.</title>
        <authorList>
            <person name="Seuylemezian A."/>
            <person name="Vaishampayan P."/>
        </authorList>
    </citation>
    <scope>NUCLEOTIDE SEQUENCE [LARGE SCALE GENOMIC DNA]</scope>
    <source>
        <strain evidence="3">DSM 13966</strain>
    </source>
</reference>
<keyword evidence="1" id="KW-0812">Transmembrane</keyword>
<dbReference type="AlphaFoldDB" id="A0A3R9F4U6"/>
<dbReference type="OrthoDB" id="1443299at2"/>
<feature type="transmembrane region" description="Helical" evidence="1">
    <location>
        <begin position="84"/>
        <end position="103"/>
    </location>
</feature>
<gene>
    <name evidence="2" type="ORF">EJA10_02790</name>
</gene>
<evidence type="ECO:0000313" key="2">
    <source>
        <dbReference type="EMBL" id="RSD29053.1"/>
    </source>
</evidence>
<dbReference type="RefSeq" id="WP_125478486.1">
    <property type="nucleotide sequence ID" value="NZ_RSFW01000003.1"/>
</dbReference>
<feature type="transmembrane region" description="Helical" evidence="1">
    <location>
        <begin position="57"/>
        <end position="75"/>
    </location>
</feature>
<proteinExistence type="predicted"/>
<keyword evidence="1" id="KW-0472">Membrane</keyword>
<organism evidence="2 3">
    <name type="scientific">Mesobacillus subterraneus</name>
    <dbReference type="NCBI Taxonomy" id="285983"/>
    <lineage>
        <taxon>Bacteria</taxon>
        <taxon>Bacillati</taxon>
        <taxon>Bacillota</taxon>
        <taxon>Bacilli</taxon>
        <taxon>Bacillales</taxon>
        <taxon>Bacillaceae</taxon>
        <taxon>Mesobacillus</taxon>
    </lineage>
</organism>
<accession>A0A3R9F4U6</accession>
<feature type="transmembrane region" description="Helical" evidence="1">
    <location>
        <begin position="115"/>
        <end position="134"/>
    </location>
</feature>
<sequence length="142" mass="16300">MREINQTVASGVVAGIFLGLFLKAVEYITGLKVYTLLLNVDYIAILKDYAFPEFVEFVFHLVISVLLSLVTYYYLLKRTSKMRLVINLSLLVGFLLYPTTMLSDRTPEINSTYAFLFWMLGHGLYGVVLGWMLTNIRRNEGR</sequence>
<name>A0A3R9F4U6_9BACI</name>
<evidence type="ECO:0000256" key="1">
    <source>
        <dbReference type="SAM" id="Phobius"/>
    </source>
</evidence>
<comment type="caution">
    <text evidence="2">The sequence shown here is derived from an EMBL/GenBank/DDBJ whole genome shotgun (WGS) entry which is preliminary data.</text>
</comment>
<feature type="transmembrane region" description="Helical" evidence="1">
    <location>
        <begin position="12"/>
        <end position="37"/>
    </location>
</feature>